<dbReference type="PANTHER" id="PTHR48056">
    <property type="entry name" value="LRR RECEPTOR-LIKE SERINE/THREONINE-PROTEIN KINASE-RELATED"/>
    <property type="match status" value="1"/>
</dbReference>
<keyword evidence="16 20" id="KW-0472">Membrane</keyword>
<dbReference type="EMBL" id="MTKT01005376">
    <property type="protein sequence ID" value="OWM67703.1"/>
    <property type="molecule type" value="Genomic_DNA"/>
</dbReference>
<reference evidence="24" key="3">
    <citation type="journal article" date="2020" name="Plant Biotechnol. J.">
        <title>The pomegranate (Punica granatum L.) draft genome dissects genetic divergence between soft- and hard-seeded cultivars.</title>
        <authorList>
            <person name="Luo X."/>
            <person name="Li H."/>
            <person name="Wu Z."/>
            <person name="Yao W."/>
            <person name="Zhao P."/>
            <person name="Cao D."/>
            <person name="Yu H."/>
            <person name="Li K."/>
            <person name="Poudel K."/>
            <person name="Zhao D."/>
            <person name="Zhang F."/>
            <person name="Xia X."/>
            <person name="Chen L."/>
            <person name="Wang Q."/>
            <person name="Jing D."/>
            <person name="Cao S."/>
        </authorList>
    </citation>
    <scope>NUCLEOTIDE SEQUENCE [LARGE SCALE GENOMIC DNA]</scope>
</reference>
<keyword evidence="5" id="KW-0723">Serine/threonine-protein kinase</keyword>
<evidence type="ECO:0000256" key="19">
    <source>
        <dbReference type="PROSITE-ProRule" id="PRU10141"/>
    </source>
</evidence>
<dbReference type="Pfam" id="PF13855">
    <property type="entry name" value="LRR_8"/>
    <property type="match status" value="1"/>
</dbReference>
<dbReference type="GO" id="GO:0048367">
    <property type="term" value="P:shoot system development"/>
    <property type="evidence" value="ECO:0007669"/>
    <property type="project" value="UniProtKB-ARBA"/>
</dbReference>
<evidence type="ECO:0000256" key="11">
    <source>
        <dbReference type="ARBA" id="ARBA00022737"/>
    </source>
</evidence>
<evidence type="ECO:0000256" key="2">
    <source>
        <dbReference type="ARBA" id="ARBA00008684"/>
    </source>
</evidence>
<evidence type="ECO:0000256" key="1">
    <source>
        <dbReference type="ARBA" id="ARBA00004162"/>
    </source>
</evidence>
<dbReference type="Pfam" id="PF12799">
    <property type="entry name" value="LRR_4"/>
    <property type="match status" value="1"/>
</dbReference>
<reference evidence="23" key="1">
    <citation type="journal article" date="2017" name="Plant J.">
        <title>The pomegranate (Punica granatum L.) genome and the genomics of punicalagin biosynthesis.</title>
        <authorList>
            <person name="Qin G."/>
            <person name="Xu C."/>
            <person name="Ming R."/>
            <person name="Tang H."/>
            <person name="Guyot R."/>
            <person name="Kramer E.M."/>
            <person name="Hu Y."/>
            <person name="Yi X."/>
            <person name="Qi Y."/>
            <person name="Xu X."/>
            <person name="Gao Z."/>
            <person name="Pan H."/>
            <person name="Jian J."/>
            <person name="Tian Y."/>
            <person name="Yue Z."/>
            <person name="Xu Y."/>
        </authorList>
    </citation>
    <scope>NUCLEOTIDE SEQUENCE [LARGE SCALE GENOMIC DNA]</scope>
    <source>
        <strain evidence="23">cv. Dabenzi</strain>
    </source>
</reference>
<keyword evidence="12 19" id="KW-0547">Nucleotide-binding</keyword>
<dbReference type="SMART" id="SM00369">
    <property type="entry name" value="LRR_TYP"/>
    <property type="match status" value="4"/>
</dbReference>
<keyword evidence="10" id="KW-0732">Signal</keyword>
<dbReference type="SUPFAM" id="SSF52058">
    <property type="entry name" value="L domain-like"/>
    <property type="match status" value="3"/>
</dbReference>
<feature type="domain" description="Protein kinase" evidence="21">
    <location>
        <begin position="697"/>
        <end position="980"/>
    </location>
</feature>
<dbReference type="OrthoDB" id="676979at2759"/>
<dbReference type="InterPro" id="IPR000719">
    <property type="entry name" value="Prot_kinase_dom"/>
</dbReference>
<keyword evidence="18" id="KW-0325">Glycoprotein</keyword>
<name>A0A218W590_PUNGR</name>
<evidence type="ECO:0000313" key="23">
    <source>
        <dbReference type="Proteomes" id="UP000197138"/>
    </source>
</evidence>
<evidence type="ECO:0000313" key="25">
    <source>
        <dbReference type="RefSeq" id="XP_031391289.1"/>
    </source>
</evidence>
<keyword evidence="17 25" id="KW-0675">Receptor</keyword>
<dbReference type="Pfam" id="PF00069">
    <property type="entry name" value="Pkinase"/>
    <property type="match status" value="1"/>
</dbReference>
<dbReference type="PANTHER" id="PTHR48056:SF20">
    <property type="entry name" value="PROTEIN KINASE DOMAIN-CONTAINING PROTEIN"/>
    <property type="match status" value="1"/>
</dbReference>
<comment type="similarity">
    <text evidence="2">Belongs to the protein kinase superfamily. Ser/Thr protein kinase family.</text>
</comment>
<evidence type="ECO:0000256" key="18">
    <source>
        <dbReference type="ARBA" id="ARBA00023180"/>
    </source>
</evidence>
<dbReference type="InterPro" id="IPR001611">
    <property type="entry name" value="Leu-rich_rpt"/>
</dbReference>
<evidence type="ECO:0000256" key="6">
    <source>
        <dbReference type="ARBA" id="ARBA00022553"/>
    </source>
</evidence>
<dbReference type="InterPro" id="IPR032675">
    <property type="entry name" value="LRR_dom_sf"/>
</dbReference>
<gene>
    <name evidence="25" type="primary">LOC116203618</name>
    <name evidence="22" type="ORF">CDL15_Pgr019204</name>
</gene>
<evidence type="ECO:0000313" key="22">
    <source>
        <dbReference type="EMBL" id="OWM67703.1"/>
    </source>
</evidence>
<dbReference type="FunFam" id="3.80.10.10:FF:000234">
    <property type="entry name" value="Probable inactive receptor kinase RLK902"/>
    <property type="match status" value="1"/>
</dbReference>
<dbReference type="GO" id="GO:0009791">
    <property type="term" value="P:post-embryonic development"/>
    <property type="evidence" value="ECO:0007669"/>
    <property type="project" value="UniProtKB-ARBA"/>
</dbReference>
<dbReference type="GO" id="GO:0004674">
    <property type="term" value="F:protein serine/threonine kinase activity"/>
    <property type="evidence" value="ECO:0007669"/>
    <property type="project" value="UniProtKB-KW"/>
</dbReference>
<keyword evidence="4" id="KW-1003">Cell membrane</keyword>
<evidence type="ECO:0000313" key="24">
    <source>
        <dbReference type="Proteomes" id="UP000515151"/>
    </source>
</evidence>
<dbReference type="Proteomes" id="UP000197138">
    <property type="component" value="Unassembled WGS sequence"/>
</dbReference>
<dbReference type="GO" id="GO:0005524">
    <property type="term" value="F:ATP binding"/>
    <property type="evidence" value="ECO:0007669"/>
    <property type="project" value="UniProtKB-UniRule"/>
</dbReference>
<dbReference type="PROSITE" id="PS50011">
    <property type="entry name" value="PROTEIN_KINASE_DOM"/>
    <property type="match status" value="1"/>
</dbReference>
<keyword evidence="15 20" id="KW-1133">Transmembrane helix</keyword>
<dbReference type="PROSITE" id="PS00108">
    <property type="entry name" value="PROTEIN_KINASE_ST"/>
    <property type="match status" value="1"/>
</dbReference>
<dbReference type="AlphaFoldDB" id="A0A218W590"/>
<organism evidence="22 23">
    <name type="scientific">Punica granatum</name>
    <name type="common">Pomegranate</name>
    <dbReference type="NCBI Taxonomy" id="22663"/>
    <lineage>
        <taxon>Eukaryota</taxon>
        <taxon>Viridiplantae</taxon>
        <taxon>Streptophyta</taxon>
        <taxon>Embryophyta</taxon>
        <taxon>Tracheophyta</taxon>
        <taxon>Spermatophyta</taxon>
        <taxon>Magnoliopsida</taxon>
        <taxon>eudicotyledons</taxon>
        <taxon>Gunneridae</taxon>
        <taxon>Pentapetalae</taxon>
        <taxon>rosids</taxon>
        <taxon>malvids</taxon>
        <taxon>Myrtales</taxon>
        <taxon>Lythraceae</taxon>
        <taxon>Punica</taxon>
    </lineage>
</organism>
<sequence>MSVLSLGILPKMARFTLLCITVLILHSFLPVIASQAVETEALLEFKRLLKDPMNALESWKQGSGSPCRFLGITCDVSTGSVLEISLENTSLSGHISPSISKLSSLTSLSLAYNFITGKIPPLLANCSNLRFLNLTGNQMVGKIPDLSGLRSLQVLDLSANFYTGEFPQWVGSLTGLVSLVIGDNDYDEGEIPAGLGNLKNLTWLHLGDSHLKGEIPEEIFELSSLETLDLSINRISGSFPKSISKLQNLKKIEIFANNLTGEIPPELASLPFLQEIDISVNKLYGKLPAAIGNVENLTVFECYNNDFSGELPEGFGNLRHLKALSIYKNRFSGDFPANLGRFSPLESIDMSENQFSGEFPRFLCASRKLQFLLAIENNFSGSFPDSYSDCKSLGRLRLNQNHLSGNIPDGVWALPNAKMVDFANNQFTGGISPSIRNSTSLAQLVLQNNHFSGELPLEISQLRNLQRLYLNNNNFSGSIPSEIGNLGQLWSLHLEMNSISGSIPSELSGCSKLVDLNLAFNSLSGSIPSSISSMSSLNSLNVSGNKLMGPIPDSLRKLKLSSIDMSKNKLSGEIPSDLLAMGGEKAFLGNEGLCIDLSSKALVTDSQILICSTKQSQKNHVLLDKLVLFSIMISALFVLIAGLLFMSYQNFKHREGAVYDQENGDFIRKEKKSNEPIKWKLASFHRVEIDAEEICNLEEKNLIGSGGTGKVYRLELKKKSRENLTVAVKQLRKEDRVKVFLTEMETLGKIRHRNILKLYACLIKGSSSYLVLEYMSKGNLFQALHGQVKGKLPELNWYKRYQVALGAARGIAYLHHDCSPPIIHRDIKSTNILLDEDYEPKIADFGVAKVVGTASKGNENFSCFAGTHGYIAPELAYTLEVSEKTDVYSFGVVLLELISGRRPIEDEFGDGKDIVYWAVTHLKDPKSVLRVLDGKVVSESNRDNMIKVLKVAFLCTSKLPSLRPTMRDVVKMLMDAKPCTLRSAGNDPDENQKVLV</sequence>
<dbReference type="Pfam" id="PF00560">
    <property type="entry name" value="LRR_1"/>
    <property type="match status" value="5"/>
</dbReference>
<evidence type="ECO:0000256" key="12">
    <source>
        <dbReference type="ARBA" id="ARBA00022741"/>
    </source>
</evidence>
<evidence type="ECO:0000256" key="4">
    <source>
        <dbReference type="ARBA" id="ARBA00022475"/>
    </source>
</evidence>
<dbReference type="Gene3D" id="3.80.10.10">
    <property type="entry name" value="Ribonuclease Inhibitor"/>
    <property type="match status" value="4"/>
</dbReference>
<keyword evidence="25" id="KW-0829">Tyrosine-protein kinase</keyword>
<keyword evidence="13 25" id="KW-0418">Kinase</keyword>
<evidence type="ECO:0000256" key="5">
    <source>
        <dbReference type="ARBA" id="ARBA00022527"/>
    </source>
</evidence>
<dbReference type="GO" id="GO:0048608">
    <property type="term" value="P:reproductive structure development"/>
    <property type="evidence" value="ECO:0007669"/>
    <property type="project" value="UniProtKB-ARBA"/>
</dbReference>
<reference evidence="25" key="4">
    <citation type="submission" date="2025-04" db="UniProtKB">
        <authorList>
            <consortium name="RefSeq"/>
        </authorList>
    </citation>
    <scope>IDENTIFICATION</scope>
    <source>
        <tissue evidence="25">Leaf</tissue>
    </source>
</reference>
<dbReference type="Gene3D" id="3.30.200.20">
    <property type="entry name" value="Phosphorylase Kinase, domain 1"/>
    <property type="match status" value="1"/>
</dbReference>
<dbReference type="InterPro" id="IPR013210">
    <property type="entry name" value="LRR_N_plant-typ"/>
</dbReference>
<evidence type="ECO:0000256" key="10">
    <source>
        <dbReference type="ARBA" id="ARBA00022729"/>
    </source>
</evidence>
<keyword evidence="7" id="KW-0433">Leucine-rich repeat</keyword>
<keyword evidence="9 20" id="KW-0812">Transmembrane</keyword>
<evidence type="ECO:0000256" key="8">
    <source>
        <dbReference type="ARBA" id="ARBA00022679"/>
    </source>
</evidence>
<dbReference type="Proteomes" id="UP000515151">
    <property type="component" value="Chromosome 4"/>
</dbReference>
<evidence type="ECO:0000256" key="15">
    <source>
        <dbReference type="ARBA" id="ARBA00022989"/>
    </source>
</evidence>
<dbReference type="GO" id="GO:1905393">
    <property type="term" value="P:plant organ formation"/>
    <property type="evidence" value="ECO:0007669"/>
    <property type="project" value="UniProtKB-ARBA"/>
</dbReference>
<dbReference type="GO" id="GO:0004713">
    <property type="term" value="F:protein tyrosine kinase activity"/>
    <property type="evidence" value="ECO:0007669"/>
    <property type="project" value="UniProtKB-KW"/>
</dbReference>
<dbReference type="FunFam" id="3.80.10.10:FF:000383">
    <property type="entry name" value="Leucine-rich repeat receptor protein kinase EMS1"/>
    <property type="match status" value="1"/>
</dbReference>
<dbReference type="FunFam" id="3.80.10.10:FF:000215">
    <property type="entry name" value="Receptor-like protein kinase HSL1"/>
    <property type="match status" value="1"/>
</dbReference>
<evidence type="ECO:0000256" key="16">
    <source>
        <dbReference type="ARBA" id="ARBA00023136"/>
    </source>
</evidence>
<dbReference type="InterPro" id="IPR008271">
    <property type="entry name" value="Ser/Thr_kinase_AS"/>
</dbReference>
<keyword evidence="3" id="KW-0217">Developmental protein</keyword>
<dbReference type="FunFam" id="1.10.510.10:FF:000632">
    <property type="entry name" value="leucine-rich repeat receptor-like protein kinase TDR"/>
    <property type="match status" value="1"/>
</dbReference>
<accession>A0A218W590</accession>
<feature type="binding site" evidence="19">
    <location>
        <position position="729"/>
    </location>
    <ligand>
        <name>ATP</name>
        <dbReference type="ChEBI" id="CHEBI:30616"/>
    </ligand>
</feature>
<keyword evidence="8" id="KW-0808">Transferase</keyword>
<dbReference type="InterPro" id="IPR050647">
    <property type="entry name" value="Plant_LRR-RLKs"/>
</dbReference>
<dbReference type="PROSITE" id="PS00107">
    <property type="entry name" value="PROTEIN_KINASE_ATP"/>
    <property type="match status" value="1"/>
</dbReference>
<dbReference type="InterPro" id="IPR017441">
    <property type="entry name" value="Protein_kinase_ATP_BS"/>
</dbReference>
<evidence type="ECO:0000256" key="3">
    <source>
        <dbReference type="ARBA" id="ARBA00022473"/>
    </source>
</evidence>
<dbReference type="GO" id="GO:0005886">
    <property type="term" value="C:plasma membrane"/>
    <property type="evidence" value="ECO:0007669"/>
    <property type="project" value="UniProtKB-SubCell"/>
</dbReference>
<dbReference type="InterPro" id="IPR011009">
    <property type="entry name" value="Kinase-like_dom_sf"/>
</dbReference>
<dbReference type="SMART" id="SM00220">
    <property type="entry name" value="S_TKc"/>
    <property type="match status" value="1"/>
</dbReference>
<dbReference type="PROSITE" id="PS51450">
    <property type="entry name" value="LRR"/>
    <property type="match status" value="1"/>
</dbReference>
<keyword evidence="14 19" id="KW-0067">ATP-binding</keyword>
<protein>
    <submittedName>
        <fullName evidence="25">Receptor protein-tyrosine kinase CEPR2</fullName>
    </submittedName>
</protein>
<dbReference type="InterPro" id="IPR003591">
    <property type="entry name" value="Leu-rich_rpt_typical-subtyp"/>
</dbReference>
<evidence type="ECO:0000256" key="17">
    <source>
        <dbReference type="ARBA" id="ARBA00023170"/>
    </source>
</evidence>
<dbReference type="Pfam" id="PF08263">
    <property type="entry name" value="LRRNT_2"/>
    <property type="match status" value="1"/>
</dbReference>
<evidence type="ECO:0000259" key="21">
    <source>
        <dbReference type="PROSITE" id="PS50011"/>
    </source>
</evidence>
<keyword evidence="24" id="KW-1185">Reference proteome</keyword>
<reference evidence="22" key="2">
    <citation type="submission" date="2017-06" db="EMBL/GenBank/DDBJ databases">
        <title>The pomegranate genome and the genomics of punicalagin biosynthesis.</title>
        <authorList>
            <person name="Xu C."/>
        </authorList>
    </citation>
    <scope>NUCLEOTIDE SEQUENCE [LARGE SCALE GENOMIC DNA]</scope>
    <source>
        <tissue evidence="22">Fresh leaf</tissue>
    </source>
</reference>
<dbReference type="GeneID" id="116203618"/>
<comment type="subcellular location">
    <subcellularLocation>
        <location evidence="1">Cell membrane</location>
        <topology evidence="1">Single-pass membrane protein</topology>
    </subcellularLocation>
</comment>
<evidence type="ECO:0000256" key="20">
    <source>
        <dbReference type="SAM" id="Phobius"/>
    </source>
</evidence>
<proteinExistence type="inferred from homology"/>
<keyword evidence="6" id="KW-0597">Phosphoprotein</keyword>
<evidence type="ECO:0000256" key="14">
    <source>
        <dbReference type="ARBA" id="ARBA00022840"/>
    </source>
</evidence>
<feature type="transmembrane region" description="Helical" evidence="20">
    <location>
        <begin position="626"/>
        <end position="646"/>
    </location>
</feature>
<evidence type="ECO:0000256" key="9">
    <source>
        <dbReference type="ARBA" id="ARBA00022692"/>
    </source>
</evidence>
<dbReference type="Gene3D" id="1.10.510.10">
    <property type="entry name" value="Transferase(Phosphotransferase) domain 1"/>
    <property type="match status" value="1"/>
</dbReference>
<dbReference type="RefSeq" id="XP_031391289.1">
    <property type="nucleotide sequence ID" value="XM_031535429.1"/>
</dbReference>
<evidence type="ECO:0000256" key="13">
    <source>
        <dbReference type="ARBA" id="ARBA00022777"/>
    </source>
</evidence>
<keyword evidence="11" id="KW-0677">Repeat</keyword>
<dbReference type="GO" id="GO:0033612">
    <property type="term" value="F:receptor serine/threonine kinase binding"/>
    <property type="evidence" value="ECO:0007669"/>
    <property type="project" value="TreeGrafter"/>
</dbReference>
<dbReference type="SUPFAM" id="SSF56112">
    <property type="entry name" value="Protein kinase-like (PK-like)"/>
    <property type="match status" value="1"/>
</dbReference>
<evidence type="ECO:0000256" key="7">
    <source>
        <dbReference type="ARBA" id="ARBA00022614"/>
    </source>
</evidence>
<dbReference type="InterPro" id="IPR025875">
    <property type="entry name" value="Leu-rich_rpt_4"/>
</dbReference>